<evidence type="ECO:0000313" key="9">
    <source>
        <dbReference type="EMBL" id="OFC70492.1"/>
    </source>
</evidence>
<dbReference type="Pfam" id="PF11721">
    <property type="entry name" value="Malectin"/>
    <property type="match status" value="1"/>
</dbReference>
<dbReference type="Pfam" id="PF02837">
    <property type="entry name" value="Glyco_hydro_2_N"/>
    <property type="match status" value="1"/>
</dbReference>
<dbReference type="InterPro" id="IPR051913">
    <property type="entry name" value="GH2_Domain-Containing"/>
</dbReference>
<evidence type="ECO:0000256" key="3">
    <source>
        <dbReference type="ARBA" id="ARBA00023295"/>
    </source>
</evidence>
<comment type="similarity">
    <text evidence="1">Belongs to the glycosyl hydrolase 2 family.</text>
</comment>
<protein>
    <submittedName>
        <fullName evidence="9">Glycoside hydrolase</fullName>
    </submittedName>
</protein>
<dbReference type="InterPro" id="IPR036156">
    <property type="entry name" value="Beta-gal/glucu_dom_sf"/>
</dbReference>
<dbReference type="Gene3D" id="2.60.120.430">
    <property type="entry name" value="Galactose-binding lectin"/>
    <property type="match status" value="1"/>
</dbReference>
<evidence type="ECO:0000259" key="8">
    <source>
        <dbReference type="Pfam" id="PF16355"/>
    </source>
</evidence>
<dbReference type="PRINTS" id="PR00132">
    <property type="entry name" value="GLHYDRLASE2"/>
</dbReference>
<dbReference type="Pfam" id="PF00703">
    <property type="entry name" value="Glyco_hydro_2"/>
    <property type="match status" value="1"/>
</dbReference>
<keyword evidence="3" id="KW-0326">Glycosidase</keyword>
<gene>
    <name evidence="9" type="ORF">BFC18_14370</name>
</gene>
<dbReference type="Gene3D" id="2.60.40.10">
    <property type="entry name" value="Immunoglobulins"/>
    <property type="match status" value="2"/>
</dbReference>
<dbReference type="Pfam" id="PF02836">
    <property type="entry name" value="Glyco_hydro_2_C"/>
    <property type="match status" value="1"/>
</dbReference>
<dbReference type="InterPro" id="IPR006101">
    <property type="entry name" value="Glyco_hydro_2"/>
</dbReference>
<dbReference type="PANTHER" id="PTHR42732:SF1">
    <property type="entry name" value="BETA-MANNOSIDASE"/>
    <property type="match status" value="1"/>
</dbReference>
<feature type="domain" description="Glycosyl hydrolases family 2 sugar binding" evidence="6">
    <location>
        <begin position="20"/>
        <end position="159"/>
    </location>
</feature>
<proteinExistence type="inferred from homology"/>
<organism evidence="9 10">
    <name type="scientific">Alteromonas confluentis</name>
    <dbReference type="NCBI Taxonomy" id="1656094"/>
    <lineage>
        <taxon>Bacteria</taxon>
        <taxon>Pseudomonadati</taxon>
        <taxon>Pseudomonadota</taxon>
        <taxon>Gammaproteobacteria</taxon>
        <taxon>Alteromonadales</taxon>
        <taxon>Alteromonadaceae</taxon>
        <taxon>Alteromonas/Salinimonas group</taxon>
        <taxon>Alteromonas</taxon>
    </lineage>
</organism>
<dbReference type="SUPFAM" id="SSF49785">
    <property type="entry name" value="Galactose-binding domain-like"/>
    <property type="match status" value="2"/>
</dbReference>
<comment type="caution">
    <text evidence="9">The sequence shown here is derived from an EMBL/GenBank/DDBJ whole genome shotgun (WGS) entry which is preliminary data.</text>
</comment>
<dbReference type="GO" id="GO:0004553">
    <property type="term" value="F:hydrolase activity, hydrolyzing O-glycosyl compounds"/>
    <property type="evidence" value="ECO:0007669"/>
    <property type="project" value="InterPro"/>
</dbReference>
<sequence>MFTDEIPAGIHAPSFNWIGAENVAVPHSWNRVGYYLENQSAHIHNADNINNAQGKGLYRKVFNVPAQTENKRLWLEFDAVSRVANVWVNGKFAGEHRGSFNRFRFDITDLINVGRPNVLVVQADNSKPTADSTTADTLPIAGDFFVHGGIYRPVRLITTSNIHVDMKDFGGPGVYATTAVEGDKAVVSIKSRITSNEGEAENVTLLTQLADDTGKVVAKDVRDILLQPDETEITDVSLSVSSSQLWQGIDNPYLYTLAVSILDSNDNLLDTVKQNIGLRTIEISADKGLTLNGQPLELRGVGYHQDREGKGWAVSAEEIEEDVQLLMNMGVNTIRLAHYPHGQPVHDLADKLGLLLWDEIPLVSAWRYGEEHEAVNTALADNASLQLTEMVKQNFNHPSVAVWGIANEVDFGAVAPMFVQSSPGSNPDPLPILNRLKAEVAQLDPTRNSTLANCCAGVPTWDQSKVPNTSAITNTTGANRYFGWYYGEPSGLAKNLDALHKQYPEQPLAVTEYGAGGAPSFHSDNALGGPVAATGRNQPEEYMSYVHEENWRVLSARDYLWANWIWNGFDFATTTRREGDSQDINTKGLITYDRAIKKDAYYFYQANWSANPMVHIASRRYKERAYQTTDIKVYSNGKQVELLVNDRKVNEAPDCDQNTCVWQGVRLVAGNNELVARASGFASAPSDRVEDSVMWHLNESQINAYYIDAGAIMSADSPKAHFGSDDFFTGGKAMSLDKPGGWGRPPVKAVIGNTQEQALHTTYRAGEFSYHLPLDNGQYKVTLSLVAPDSKSRFNVFAEGSALFENISGKQNADGSFTAFTVAENVNVSDGSLELSFKPSVGEAYVSAISVIPVK</sequence>
<name>A0A1E7ZAL0_9ALTE</name>
<dbReference type="GO" id="GO:0005975">
    <property type="term" value="P:carbohydrate metabolic process"/>
    <property type="evidence" value="ECO:0007669"/>
    <property type="project" value="InterPro"/>
</dbReference>
<dbReference type="InterPro" id="IPR032311">
    <property type="entry name" value="DUF4982"/>
</dbReference>
<evidence type="ECO:0000259" key="6">
    <source>
        <dbReference type="Pfam" id="PF02837"/>
    </source>
</evidence>
<accession>A0A1E7ZAL0</accession>
<evidence type="ECO:0000256" key="1">
    <source>
        <dbReference type="ARBA" id="ARBA00007401"/>
    </source>
</evidence>
<dbReference type="STRING" id="1656094.BFC18_14370"/>
<dbReference type="InterPro" id="IPR006104">
    <property type="entry name" value="Glyco_hydro_2_N"/>
</dbReference>
<keyword evidence="10" id="KW-1185">Reference proteome</keyword>
<evidence type="ECO:0000259" key="5">
    <source>
        <dbReference type="Pfam" id="PF02836"/>
    </source>
</evidence>
<feature type="domain" description="Malectin" evidence="7">
    <location>
        <begin position="705"/>
        <end position="838"/>
    </location>
</feature>
<dbReference type="InterPro" id="IPR006103">
    <property type="entry name" value="Glyco_hydro_2_cat"/>
</dbReference>
<dbReference type="Gene3D" id="3.20.20.80">
    <property type="entry name" value="Glycosidases"/>
    <property type="match status" value="1"/>
</dbReference>
<dbReference type="InterPro" id="IPR021720">
    <property type="entry name" value="Malectin_dom"/>
</dbReference>
<feature type="domain" description="Glycoside hydrolase family 2 catalytic" evidence="5">
    <location>
        <begin position="286"/>
        <end position="601"/>
    </location>
</feature>
<reference evidence="9 10" key="1">
    <citation type="submission" date="2016-08" db="EMBL/GenBank/DDBJ databases">
        <authorList>
            <person name="Seilhamer J.J."/>
        </authorList>
    </citation>
    <scope>NUCLEOTIDE SEQUENCE [LARGE SCALE GENOMIC DNA]</scope>
    <source>
        <strain evidence="9 10">KCTC 42603</strain>
    </source>
</reference>
<evidence type="ECO:0000256" key="2">
    <source>
        <dbReference type="ARBA" id="ARBA00022801"/>
    </source>
</evidence>
<dbReference type="PANTHER" id="PTHR42732">
    <property type="entry name" value="BETA-GALACTOSIDASE"/>
    <property type="match status" value="1"/>
</dbReference>
<feature type="domain" description="Glycoside hydrolase family 2 immunoglobulin-like beta-sandwich" evidence="4">
    <location>
        <begin position="174"/>
        <end position="279"/>
    </location>
</feature>
<dbReference type="EMBL" id="MDHN01000029">
    <property type="protein sequence ID" value="OFC70492.1"/>
    <property type="molecule type" value="Genomic_DNA"/>
</dbReference>
<dbReference type="Gene3D" id="2.60.120.260">
    <property type="entry name" value="Galactose-binding domain-like"/>
    <property type="match status" value="1"/>
</dbReference>
<dbReference type="AlphaFoldDB" id="A0A1E7ZAL0"/>
<dbReference type="SUPFAM" id="SSF51445">
    <property type="entry name" value="(Trans)glycosidases"/>
    <property type="match status" value="1"/>
</dbReference>
<keyword evidence="2 9" id="KW-0378">Hydrolase</keyword>
<feature type="domain" description="DUF4982" evidence="8">
    <location>
        <begin position="627"/>
        <end position="680"/>
    </location>
</feature>
<dbReference type="InterPro" id="IPR006102">
    <property type="entry name" value="Ig-like_GH2"/>
</dbReference>
<evidence type="ECO:0000259" key="4">
    <source>
        <dbReference type="Pfam" id="PF00703"/>
    </source>
</evidence>
<dbReference type="InterPro" id="IPR008979">
    <property type="entry name" value="Galactose-bd-like_sf"/>
</dbReference>
<dbReference type="Proteomes" id="UP000175691">
    <property type="component" value="Unassembled WGS sequence"/>
</dbReference>
<evidence type="ECO:0000313" key="10">
    <source>
        <dbReference type="Proteomes" id="UP000175691"/>
    </source>
</evidence>
<dbReference type="SUPFAM" id="SSF49303">
    <property type="entry name" value="beta-Galactosidase/glucuronidase domain"/>
    <property type="match status" value="1"/>
</dbReference>
<evidence type="ECO:0000259" key="7">
    <source>
        <dbReference type="Pfam" id="PF11721"/>
    </source>
</evidence>
<dbReference type="Pfam" id="PF16355">
    <property type="entry name" value="DUF4982"/>
    <property type="match status" value="1"/>
</dbReference>
<dbReference type="InterPro" id="IPR013783">
    <property type="entry name" value="Ig-like_fold"/>
</dbReference>
<dbReference type="InterPro" id="IPR017853">
    <property type="entry name" value="GH"/>
</dbReference>